<protein>
    <submittedName>
        <fullName evidence="1">Uncharacterized protein</fullName>
    </submittedName>
</protein>
<dbReference type="Proteomes" id="UP000053989">
    <property type="component" value="Unassembled WGS sequence"/>
</dbReference>
<organism evidence="1 2">
    <name type="scientific">Scleroderma citrinum Foug A</name>
    <dbReference type="NCBI Taxonomy" id="1036808"/>
    <lineage>
        <taxon>Eukaryota</taxon>
        <taxon>Fungi</taxon>
        <taxon>Dikarya</taxon>
        <taxon>Basidiomycota</taxon>
        <taxon>Agaricomycotina</taxon>
        <taxon>Agaricomycetes</taxon>
        <taxon>Agaricomycetidae</taxon>
        <taxon>Boletales</taxon>
        <taxon>Sclerodermatineae</taxon>
        <taxon>Sclerodermataceae</taxon>
        <taxon>Scleroderma</taxon>
    </lineage>
</organism>
<dbReference type="InterPro" id="IPR041078">
    <property type="entry name" value="Plavaka"/>
</dbReference>
<keyword evidence="2" id="KW-1185">Reference proteome</keyword>
<evidence type="ECO:0000313" key="2">
    <source>
        <dbReference type="Proteomes" id="UP000053989"/>
    </source>
</evidence>
<name>A0A0C3ABI8_9AGAM</name>
<dbReference type="Pfam" id="PF18759">
    <property type="entry name" value="Plavaka"/>
    <property type="match status" value="1"/>
</dbReference>
<dbReference type="InParanoid" id="A0A0C3ABI8"/>
<reference evidence="2" key="2">
    <citation type="submission" date="2015-01" db="EMBL/GenBank/DDBJ databases">
        <title>Evolutionary Origins and Diversification of the Mycorrhizal Mutualists.</title>
        <authorList>
            <consortium name="DOE Joint Genome Institute"/>
            <consortium name="Mycorrhizal Genomics Consortium"/>
            <person name="Kohler A."/>
            <person name="Kuo A."/>
            <person name="Nagy L.G."/>
            <person name="Floudas D."/>
            <person name="Copeland A."/>
            <person name="Barry K.W."/>
            <person name="Cichocki N."/>
            <person name="Veneault-Fourrey C."/>
            <person name="LaButti K."/>
            <person name="Lindquist E.A."/>
            <person name="Lipzen A."/>
            <person name="Lundell T."/>
            <person name="Morin E."/>
            <person name="Murat C."/>
            <person name="Riley R."/>
            <person name="Ohm R."/>
            <person name="Sun H."/>
            <person name="Tunlid A."/>
            <person name="Henrissat B."/>
            <person name="Grigoriev I.V."/>
            <person name="Hibbett D.S."/>
            <person name="Martin F."/>
        </authorList>
    </citation>
    <scope>NUCLEOTIDE SEQUENCE [LARGE SCALE GENOMIC DNA]</scope>
    <source>
        <strain evidence="2">Foug A</strain>
    </source>
</reference>
<proteinExistence type="predicted"/>
<dbReference type="EMBL" id="KN822043">
    <property type="protein sequence ID" value="KIM62282.1"/>
    <property type="molecule type" value="Genomic_DNA"/>
</dbReference>
<reference evidence="1 2" key="1">
    <citation type="submission" date="2014-04" db="EMBL/GenBank/DDBJ databases">
        <authorList>
            <consortium name="DOE Joint Genome Institute"/>
            <person name="Kuo A."/>
            <person name="Kohler A."/>
            <person name="Nagy L.G."/>
            <person name="Floudas D."/>
            <person name="Copeland A."/>
            <person name="Barry K.W."/>
            <person name="Cichocki N."/>
            <person name="Veneault-Fourrey C."/>
            <person name="LaButti K."/>
            <person name="Lindquist E.A."/>
            <person name="Lipzen A."/>
            <person name="Lundell T."/>
            <person name="Morin E."/>
            <person name="Murat C."/>
            <person name="Sun H."/>
            <person name="Tunlid A."/>
            <person name="Henrissat B."/>
            <person name="Grigoriev I.V."/>
            <person name="Hibbett D.S."/>
            <person name="Martin F."/>
            <person name="Nordberg H.P."/>
            <person name="Cantor M.N."/>
            <person name="Hua S.X."/>
        </authorList>
    </citation>
    <scope>NUCLEOTIDE SEQUENCE [LARGE SCALE GENOMIC DNA]</scope>
    <source>
        <strain evidence="1 2">Foug A</strain>
    </source>
</reference>
<evidence type="ECO:0000313" key="1">
    <source>
        <dbReference type="EMBL" id="KIM62282.1"/>
    </source>
</evidence>
<dbReference type="HOGENOM" id="CLU_006344_2_1_1"/>
<gene>
    <name evidence="1" type="ORF">SCLCIDRAFT_25037</name>
</gene>
<dbReference type="AlphaFoldDB" id="A0A0C3ABI8"/>
<dbReference type="OrthoDB" id="2688569at2759"/>
<accession>A0A0C3ABI8</accession>
<sequence length="201" mass="22536">MFGGEGARDERFAPFNSETDWHVAEWAVKSKVGHKQLDRLLAVPGLVDKAGLSYINTWGLLRFIEDIPAQAEWESVALSFKDAPEDKYVAIKTLLGDPSLAKDIVYKPKCIFTNANKDKRVYNEMWMGTWWEETQAKLPEGSCAVAVIIATDKTQLTQFSGGQQGYPVYLTLGNIPRAIRRKPSKKACMLIAVMHQTCLVQ</sequence>